<dbReference type="KEGG" id="bpdz:BBN53_19665"/>
<evidence type="ECO:0000313" key="6">
    <source>
        <dbReference type="Proteomes" id="UP000092950"/>
    </source>
</evidence>
<dbReference type="GO" id="GO:0016787">
    <property type="term" value="F:hydrolase activity"/>
    <property type="evidence" value="ECO:0007669"/>
    <property type="project" value="UniProtKB-KW"/>
</dbReference>
<dbReference type="SUPFAM" id="SSF54197">
    <property type="entry name" value="HIT-like"/>
    <property type="match status" value="1"/>
</dbReference>
<dbReference type="AlphaFoldDB" id="A0A0J6CAK3"/>
<accession>A0A0J6CAK3</accession>
<dbReference type="InterPro" id="IPR011146">
    <property type="entry name" value="HIT-like"/>
</dbReference>
<keyword evidence="3" id="KW-0378">Hydrolase</keyword>
<evidence type="ECO:0000313" key="4">
    <source>
        <dbReference type="EMBL" id="CUI79048.1"/>
    </source>
</evidence>
<dbReference type="PROSITE" id="PS51084">
    <property type="entry name" value="HIT_2"/>
    <property type="match status" value="1"/>
</dbReference>
<proteinExistence type="predicted"/>
<evidence type="ECO:0000259" key="2">
    <source>
        <dbReference type="PROSITE" id="PS51084"/>
    </source>
</evidence>
<sequence>MSTRDPQCPLCQAEGGELLWQGPHLRVVDAQDPDYPGFTRVIWNAHLPEMTSLSTHGRDLIMRAVYAIEQAQRDTLQPDKINLASLGNMVPHLHWHVIPRWREDRHFPNAVWAAPRFAAGAEPADFLARREAVRARQQRYRDRLTEVMNALLWH</sequence>
<accession>A0A0M7FBP3</accession>
<evidence type="ECO:0000313" key="3">
    <source>
        <dbReference type="EMBL" id="ANY17908.1"/>
    </source>
</evidence>
<evidence type="ECO:0000256" key="1">
    <source>
        <dbReference type="PROSITE-ProRule" id="PRU00464"/>
    </source>
</evidence>
<feature type="domain" description="HIT" evidence="2">
    <location>
        <begin position="6"/>
        <end position="107"/>
    </location>
</feature>
<reference evidence="4 5" key="1">
    <citation type="submission" date="2015-09" db="EMBL/GenBank/DDBJ databases">
        <authorList>
            <person name="Jackson K.R."/>
            <person name="Lunt B.L."/>
            <person name="Fisher J.N.B."/>
            <person name="Gardner A.V."/>
            <person name="Bailey M.E."/>
            <person name="Deus L.M."/>
            <person name="Earl A.S."/>
            <person name="Gibby P.D."/>
            <person name="Hartmann K.A."/>
            <person name="Liu J.E."/>
            <person name="Manci A.M."/>
            <person name="Nielsen D.A."/>
            <person name="Solomon M.B."/>
            <person name="Breakwell D.P."/>
            <person name="Burnett S.H."/>
            <person name="Grose J.H."/>
        </authorList>
    </citation>
    <scope>NUCLEOTIDE SEQUENCE [LARGE SCALE GENOMIC DNA]</scope>
    <source>
        <strain evidence="4 5">2789STDY5608636</strain>
    </source>
</reference>
<dbReference type="EMBL" id="CYTV01000005">
    <property type="protein sequence ID" value="CUI79048.1"/>
    <property type="molecule type" value="Genomic_DNA"/>
</dbReference>
<dbReference type="Proteomes" id="UP000092950">
    <property type="component" value="Chromosome"/>
</dbReference>
<name>A0A0J6CAK3_9BORD</name>
<gene>
    <name evidence="3" type="ORF">BBN53_19665</name>
    <name evidence="4" type="ORF">ERS370011_02240</name>
</gene>
<dbReference type="OrthoDB" id="9799145at2"/>
<feature type="short sequence motif" description="Histidine triad motif" evidence="1">
    <location>
        <begin position="92"/>
        <end position="96"/>
    </location>
</feature>
<keyword evidence="6" id="KW-1185">Reference proteome</keyword>
<dbReference type="RefSeq" id="WP_043207041.1">
    <property type="nucleotide sequence ID" value="NZ_CAJGUP010000229.1"/>
</dbReference>
<dbReference type="Proteomes" id="UP000053096">
    <property type="component" value="Unassembled WGS sequence"/>
</dbReference>
<protein>
    <submittedName>
        <fullName evidence="3">Diadenosine tetraphosphate hydrolase</fullName>
    </submittedName>
    <submittedName>
        <fullName evidence="4">HIT domain</fullName>
    </submittedName>
</protein>
<reference evidence="3 6" key="2">
    <citation type="submission" date="2016-07" db="EMBL/GenBank/DDBJ databases">
        <title>Complete genome sequences of Bordetella pseudohinzii.</title>
        <authorList>
            <person name="Spilker T."/>
            <person name="Darrah R."/>
            <person name="LiPuma J.J."/>
        </authorList>
    </citation>
    <scope>NUCLEOTIDE SEQUENCE [LARGE SCALE GENOMIC DNA]</scope>
    <source>
        <strain evidence="3 6">HI4681</strain>
    </source>
</reference>
<dbReference type="InterPro" id="IPR036265">
    <property type="entry name" value="HIT-like_sf"/>
</dbReference>
<dbReference type="Pfam" id="PF01230">
    <property type="entry name" value="HIT"/>
    <property type="match status" value="1"/>
</dbReference>
<dbReference type="Gene3D" id="3.30.428.10">
    <property type="entry name" value="HIT-like"/>
    <property type="match status" value="1"/>
</dbReference>
<dbReference type="EMBL" id="CP016440">
    <property type="protein sequence ID" value="ANY17908.1"/>
    <property type="molecule type" value="Genomic_DNA"/>
</dbReference>
<evidence type="ECO:0000313" key="5">
    <source>
        <dbReference type="Proteomes" id="UP000053096"/>
    </source>
</evidence>
<organism evidence="4 5">
    <name type="scientific">Bordetella pseudohinzii</name>
    <dbReference type="NCBI Taxonomy" id="1331258"/>
    <lineage>
        <taxon>Bacteria</taxon>
        <taxon>Pseudomonadati</taxon>
        <taxon>Pseudomonadota</taxon>
        <taxon>Betaproteobacteria</taxon>
        <taxon>Burkholderiales</taxon>
        <taxon>Alcaligenaceae</taxon>
        <taxon>Bordetella</taxon>
    </lineage>
</organism>